<dbReference type="EMBL" id="BMSV01000005">
    <property type="protein sequence ID" value="GGQ07067.1"/>
    <property type="molecule type" value="Genomic_DNA"/>
</dbReference>
<proteinExistence type="predicted"/>
<sequence>MEVMASYTLNELMRVRIEEPLVCDLLLEGTSVRLPDTRLLAFLGGLTEPRDEDALAGLCADATGWDRERCRAVVARLITSGVLRESSFEHPLLDEAERWRKYGWLDALILHCRTEGQPYGDVVDAARPSDPDAVLRERVDRHGPPSFWKHVDTDHHVALPEPADYPDRDLGEVLLARRTHVPWTGVPMTAPRVSRLLRDVNRPLVEMRRRAEREYTTRPSVLLENTYGDIETYFAAFDVDGVEPGLYHYDPAGHRLSLVRRGDLREQVRTAFTGQERAAGGSCALLLSVVWERHMFRYAHDSRAYRTVMTILGQFAQRYLVALTALGFTTFPTPAHLPEETDALIGTRRFEESGVYLVAAG</sequence>
<dbReference type="InterPro" id="IPR052544">
    <property type="entry name" value="Bacteriocin_Proc_Enz"/>
</dbReference>
<dbReference type="InterPro" id="IPR000415">
    <property type="entry name" value="Nitroreductase-like"/>
</dbReference>
<gene>
    <name evidence="1" type="ORF">GCM10010249_26630</name>
</gene>
<comment type="caution">
    <text evidence="1">The sequence shown here is derived from an EMBL/GenBank/DDBJ whole genome shotgun (WGS) entry which is preliminary data.</text>
</comment>
<name>A0A918EJK6_9ACTN</name>
<dbReference type="PANTHER" id="PTHR43745">
    <property type="entry name" value="NITROREDUCTASE MJ1384-RELATED"/>
    <property type="match status" value="1"/>
</dbReference>
<evidence type="ECO:0000313" key="2">
    <source>
        <dbReference type="Proteomes" id="UP000654123"/>
    </source>
</evidence>
<dbReference type="CDD" id="cd02142">
    <property type="entry name" value="McbC_SagB-like_oxidoreductase"/>
    <property type="match status" value="1"/>
</dbReference>
<reference evidence="1" key="2">
    <citation type="submission" date="2020-09" db="EMBL/GenBank/DDBJ databases">
        <authorList>
            <person name="Sun Q."/>
            <person name="Ohkuma M."/>
        </authorList>
    </citation>
    <scope>NUCLEOTIDE SEQUENCE</scope>
    <source>
        <strain evidence="1">JCM 4335</strain>
    </source>
</reference>
<evidence type="ECO:0000313" key="1">
    <source>
        <dbReference type="EMBL" id="GGQ07067.1"/>
    </source>
</evidence>
<dbReference type="PANTHER" id="PTHR43745:SF2">
    <property type="entry name" value="NITROREDUCTASE MJ1384-RELATED"/>
    <property type="match status" value="1"/>
</dbReference>
<accession>A0A918EJK6</accession>
<keyword evidence="2" id="KW-1185">Reference proteome</keyword>
<organism evidence="1 2">
    <name type="scientific">Streptomyces roseolilacinus</name>
    <dbReference type="NCBI Taxonomy" id="66904"/>
    <lineage>
        <taxon>Bacteria</taxon>
        <taxon>Bacillati</taxon>
        <taxon>Actinomycetota</taxon>
        <taxon>Actinomycetes</taxon>
        <taxon>Kitasatosporales</taxon>
        <taxon>Streptomycetaceae</taxon>
        <taxon>Streptomyces</taxon>
    </lineage>
</organism>
<reference evidence="1" key="1">
    <citation type="journal article" date="2014" name="Int. J. Syst. Evol. Microbiol.">
        <title>Complete genome sequence of Corynebacterium casei LMG S-19264T (=DSM 44701T), isolated from a smear-ripened cheese.</title>
        <authorList>
            <consortium name="US DOE Joint Genome Institute (JGI-PGF)"/>
            <person name="Walter F."/>
            <person name="Albersmeier A."/>
            <person name="Kalinowski J."/>
            <person name="Ruckert C."/>
        </authorList>
    </citation>
    <scope>NUCLEOTIDE SEQUENCE</scope>
    <source>
        <strain evidence="1">JCM 4335</strain>
    </source>
</reference>
<protein>
    <recommendedName>
        <fullName evidence="3">Nitroreductase domain-containing protein</fullName>
    </recommendedName>
</protein>
<dbReference type="Proteomes" id="UP000654123">
    <property type="component" value="Unassembled WGS sequence"/>
</dbReference>
<dbReference type="GO" id="GO:0016491">
    <property type="term" value="F:oxidoreductase activity"/>
    <property type="evidence" value="ECO:0007669"/>
    <property type="project" value="InterPro"/>
</dbReference>
<dbReference type="AlphaFoldDB" id="A0A918EJK6"/>
<evidence type="ECO:0008006" key="3">
    <source>
        <dbReference type="Google" id="ProtNLM"/>
    </source>
</evidence>
<dbReference type="Gene3D" id="3.40.109.10">
    <property type="entry name" value="NADH Oxidase"/>
    <property type="match status" value="1"/>
</dbReference>